<feature type="domain" description="PhnB-like" evidence="1">
    <location>
        <begin position="4"/>
        <end position="131"/>
    </location>
</feature>
<dbReference type="SUPFAM" id="SSF54593">
    <property type="entry name" value="Glyoxalase/Bleomycin resistance protein/Dihydroxybiphenyl dioxygenase"/>
    <property type="match status" value="1"/>
</dbReference>
<dbReference type="EMBL" id="JAGIYQ010000001">
    <property type="protein sequence ID" value="MBP0723716.1"/>
    <property type="molecule type" value="Genomic_DNA"/>
</dbReference>
<dbReference type="Proteomes" id="UP000682134">
    <property type="component" value="Unassembled WGS sequence"/>
</dbReference>
<dbReference type="PANTHER" id="PTHR33990">
    <property type="entry name" value="PROTEIN YJDN-RELATED"/>
    <property type="match status" value="1"/>
</dbReference>
<sequence>MKHQITPYLYFNGNAREALECYKEIFDGEIMGLQTYGEANFPSPPEADNLIIHAQFKKGDLFIMASDAMGDKTVEIGSNISLALELESEEEIQTLYDRFTQHGTVLMELQDTFWGAKYGKVKDKFGVIWDLNYTKPQA</sequence>
<keyword evidence="3" id="KW-1185">Reference proteome</keyword>
<evidence type="ECO:0000259" key="1">
    <source>
        <dbReference type="Pfam" id="PF06983"/>
    </source>
</evidence>
<gene>
    <name evidence="2" type="ORF">J5Y03_00790</name>
</gene>
<dbReference type="InterPro" id="IPR028973">
    <property type="entry name" value="PhnB-like"/>
</dbReference>
<dbReference type="CDD" id="cd06588">
    <property type="entry name" value="PhnB_like"/>
    <property type="match status" value="1"/>
</dbReference>
<organism evidence="2 3">
    <name type="scientific">Gottfriedia endophytica</name>
    <dbReference type="NCBI Taxonomy" id="2820819"/>
    <lineage>
        <taxon>Bacteria</taxon>
        <taxon>Bacillati</taxon>
        <taxon>Bacillota</taxon>
        <taxon>Bacilli</taxon>
        <taxon>Bacillales</taxon>
        <taxon>Bacillaceae</taxon>
        <taxon>Gottfriedia</taxon>
    </lineage>
</organism>
<evidence type="ECO:0000313" key="2">
    <source>
        <dbReference type="EMBL" id="MBP0723716.1"/>
    </source>
</evidence>
<dbReference type="Gene3D" id="3.10.180.10">
    <property type="entry name" value="2,3-Dihydroxybiphenyl 1,2-Dioxygenase, domain 1"/>
    <property type="match status" value="1"/>
</dbReference>
<accession>A0A940NN22</accession>
<dbReference type="AlphaFoldDB" id="A0A940NN22"/>
<protein>
    <submittedName>
        <fullName evidence="2">VOC family protein</fullName>
    </submittedName>
</protein>
<reference evidence="2" key="1">
    <citation type="submission" date="2021-04" db="EMBL/GenBank/DDBJ databases">
        <title>Genome seq and assembly of Bacillus sp.</title>
        <authorList>
            <person name="Chhetri G."/>
        </authorList>
    </citation>
    <scope>NUCLEOTIDE SEQUENCE</scope>
    <source>
        <strain evidence="2">RG28</strain>
    </source>
</reference>
<proteinExistence type="predicted"/>
<dbReference type="Pfam" id="PF06983">
    <property type="entry name" value="3-dmu-9_3-mt"/>
    <property type="match status" value="1"/>
</dbReference>
<evidence type="ECO:0000313" key="3">
    <source>
        <dbReference type="Proteomes" id="UP000682134"/>
    </source>
</evidence>
<dbReference type="PANTHER" id="PTHR33990:SF1">
    <property type="entry name" value="PROTEIN YJDN"/>
    <property type="match status" value="1"/>
</dbReference>
<dbReference type="InterPro" id="IPR029068">
    <property type="entry name" value="Glyas_Bleomycin-R_OHBP_Dase"/>
</dbReference>
<dbReference type="RefSeq" id="WP_209401392.1">
    <property type="nucleotide sequence ID" value="NZ_JAGIYQ010000001.1"/>
</dbReference>
<name>A0A940NN22_9BACI</name>
<comment type="caution">
    <text evidence="2">The sequence shown here is derived from an EMBL/GenBank/DDBJ whole genome shotgun (WGS) entry which is preliminary data.</text>
</comment>